<feature type="compositionally biased region" description="Acidic residues" evidence="1">
    <location>
        <begin position="38"/>
        <end position="48"/>
    </location>
</feature>
<keyword evidence="3" id="KW-1185">Reference proteome</keyword>
<dbReference type="PANTHER" id="PTHR40630">
    <property type="entry name" value="POSSIBLE DNA-BINDING PROTEIN"/>
    <property type="match status" value="1"/>
</dbReference>
<organism evidence="2 3">
    <name type="scientific">Streptomyces marincola</name>
    <dbReference type="NCBI Taxonomy" id="2878388"/>
    <lineage>
        <taxon>Bacteria</taxon>
        <taxon>Bacillati</taxon>
        <taxon>Actinomycetota</taxon>
        <taxon>Actinomycetes</taxon>
        <taxon>Kitasatosporales</taxon>
        <taxon>Streptomycetaceae</taxon>
        <taxon>Streptomyces</taxon>
    </lineage>
</organism>
<protein>
    <recommendedName>
        <fullName evidence="4">DUF3140 domain-containing protein</fullName>
    </recommendedName>
</protein>
<evidence type="ECO:0000313" key="3">
    <source>
        <dbReference type="Proteomes" id="UP000194218"/>
    </source>
</evidence>
<dbReference type="OrthoDB" id="513524at2"/>
<dbReference type="KEGG" id="smao:CAG99_01440"/>
<feature type="region of interest" description="Disordered" evidence="1">
    <location>
        <begin position="86"/>
        <end position="117"/>
    </location>
</feature>
<dbReference type="InterPro" id="IPR021487">
    <property type="entry name" value="DUF3140"/>
</dbReference>
<dbReference type="Proteomes" id="UP000194218">
    <property type="component" value="Chromosome"/>
</dbReference>
<gene>
    <name evidence="2" type="ORF">CAG99_01440</name>
</gene>
<dbReference type="PANTHER" id="PTHR40630:SF1">
    <property type="entry name" value="DNA-BINDING PROTEIN"/>
    <property type="match status" value="1"/>
</dbReference>
<reference evidence="2" key="1">
    <citation type="submission" date="2017-05" db="EMBL/GenBank/DDBJ databases">
        <title>Complete genome sequence of Streptomyces sp. SCSIO 03032 revealed the diverse biosynthetic pathways for its bioactive secondary metabolites.</title>
        <authorList>
            <person name="Ma L."/>
            <person name="Zhu Y."/>
            <person name="Zhang W."/>
            <person name="Zhang G."/>
            <person name="Tian X."/>
            <person name="Zhang S."/>
            <person name="Zhang C."/>
        </authorList>
    </citation>
    <scope>NUCLEOTIDE SEQUENCE [LARGE SCALE GENOMIC DNA]</scope>
    <source>
        <strain evidence="2">SCSIO 03032</strain>
    </source>
</reference>
<accession>A0A1W7CSB0</accession>
<evidence type="ECO:0000256" key="1">
    <source>
        <dbReference type="SAM" id="MobiDB-lite"/>
    </source>
</evidence>
<sequence>MTDSDALELNALWAQFHSVVNMTSQELAAWLRTSSAGEETEEPPEESGPEQGRGVLAILRKRQTDLTRDDIGLMYDVVETVRNERAAGPRATVPEPAWRHQLMSLGHDPLRAEGEDV</sequence>
<dbReference type="EMBL" id="CP021121">
    <property type="protein sequence ID" value="ARQ67668.1"/>
    <property type="molecule type" value="Genomic_DNA"/>
</dbReference>
<evidence type="ECO:0000313" key="2">
    <source>
        <dbReference type="EMBL" id="ARQ67668.1"/>
    </source>
</evidence>
<proteinExistence type="predicted"/>
<evidence type="ECO:0008006" key="4">
    <source>
        <dbReference type="Google" id="ProtNLM"/>
    </source>
</evidence>
<dbReference type="RefSeq" id="WP_086157191.1">
    <property type="nucleotide sequence ID" value="NZ_CP021121.1"/>
</dbReference>
<feature type="compositionally biased region" description="Basic and acidic residues" evidence="1">
    <location>
        <begin position="108"/>
        <end position="117"/>
    </location>
</feature>
<name>A0A1W7CSB0_9ACTN</name>
<dbReference type="AlphaFoldDB" id="A0A1W7CSB0"/>
<dbReference type="Pfam" id="PF11338">
    <property type="entry name" value="DUF3140"/>
    <property type="match status" value="1"/>
</dbReference>
<feature type="region of interest" description="Disordered" evidence="1">
    <location>
        <begin position="32"/>
        <end position="54"/>
    </location>
</feature>